<dbReference type="PANTHER" id="PTHR32385:SF15">
    <property type="entry name" value="INOSITOL PHOSPHOCERAMIDE MANNOSYLTRANSFERASE 1"/>
    <property type="match status" value="1"/>
</dbReference>
<sequence length="263" mass="30414">MSLAIVVSNRVIKLLGAVVKLISYPFHFIFPNLRFTIPKQSDPLIKSSKSSKIPKIIWQTNYTNKVSLPVYINYLFNRIISPDHEYRYMGTEDRLEFITANAPTDMIHAYTQLTDGASQADFWRLFTLNLHGGVYMDIDAHTVWPISKMIKEDDTEVFLLNKEHYTNYFIATQKNNPVIEKTLEIIVDNINKKKIDGGVYKLTGPSVLNDAIGDKKVNYRFYRLTCVQGSFTNEYFQYIDKPRGKWTHAKPEDLLKTNTQTAE</sequence>
<reference evidence="2" key="2">
    <citation type="submission" date="2021-04" db="EMBL/GenBank/DDBJ databases">
        <title>Isolation and characterization of a novel species of the genus Sulfurimonas.</title>
        <authorList>
            <person name="Fukui M."/>
        </authorList>
    </citation>
    <scope>NUCLEOTIDE SEQUENCE</scope>
    <source>
        <strain evidence="2">H1576</strain>
    </source>
</reference>
<dbReference type="Proteomes" id="UP000671852">
    <property type="component" value="Chromosome"/>
</dbReference>
<dbReference type="SUPFAM" id="SSF53448">
    <property type="entry name" value="Nucleotide-diphospho-sugar transferases"/>
    <property type="match status" value="1"/>
</dbReference>
<dbReference type="Gene3D" id="3.90.550.20">
    <property type="match status" value="1"/>
</dbReference>
<dbReference type="GO" id="GO:0051999">
    <property type="term" value="P:mannosyl-inositol phosphorylceramide biosynthetic process"/>
    <property type="evidence" value="ECO:0007669"/>
    <property type="project" value="TreeGrafter"/>
</dbReference>
<evidence type="ECO:0000313" key="3">
    <source>
        <dbReference type="Proteomes" id="UP000671852"/>
    </source>
</evidence>
<proteinExistence type="predicted"/>
<dbReference type="Pfam" id="PF04488">
    <property type="entry name" value="Gly_transf_sug"/>
    <property type="match status" value="1"/>
</dbReference>
<dbReference type="PANTHER" id="PTHR32385">
    <property type="entry name" value="MANNOSYL PHOSPHORYLINOSITOL CERAMIDE SYNTHASE"/>
    <property type="match status" value="1"/>
</dbReference>
<dbReference type="AlphaFoldDB" id="A0A975GCB3"/>
<dbReference type="InterPro" id="IPR007577">
    <property type="entry name" value="GlycoTrfase_DXD_sugar-bd_CS"/>
</dbReference>
<reference evidence="2" key="1">
    <citation type="submission" date="2019-11" db="EMBL/GenBank/DDBJ databases">
        <authorList>
            <person name="Kojima H."/>
        </authorList>
    </citation>
    <scope>NUCLEOTIDE SEQUENCE</scope>
    <source>
        <strain evidence="2">H1576</strain>
    </source>
</reference>
<dbReference type="EMBL" id="CP046072">
    <property type="protein sequence ID" value="QSZ41332.1"/>
    <property type="molecule type" value="Genomic_DNA"/>
</dbReference>
<organism evidence="2 3">
    <name type="scientific">Sulfurimonas aquatica</name>
    <dbReference type="NCBI Taxonomy" id="2672570"/>
    <lineage>
        <taxon>Bacteria</taxon>
        <taxon>Pseudomonadati</taxon>
        <taxon>Campylobacterota</taxon>
        <taxon>Epsilonproteobacteria</taxon>
        <taxon>Campylobacterales</taxon>
        <taxon>Sulfurimonadaceae</taxon>
        <taxon>Sulfurimonas</taxon>
    </lineage>
</organism>
<evidence type="ECO:0000313" key="2">
    <source>
        <dbReference type="EMBL" id="QSZ41332.1"/>
    </source>
</evidence>
<dbReference type="InterPro" id="IPR029044">
    <property type="entry name" value="Nucleotide-diphossugar_trans"/>
</dbReference>
<dbReference type="InterPro" id="IPR051706">
    <property type="entry name" value="Glycosyltransferase_domain"/>
</dbReference>
<evidence type="ECO:0000256" key="1">
    <source>
        <dbReference type="ARBA" id="ARBA00022679"/>
    </source>
</evidence>
<protein>
    <submittedName>
        <fullName evidence="2">Glycosyl transferase</fullName>
    </submittedName>
</protein>
<dbReference type="RefSeq" id="WP_207562610.1">
    <property type="nucleotide sequence ID" value="NZ_CP046072.1"/>
</dbReference>
<accession>A0A975GCB3</accession>
<gene>
    <name evidence="2" type="ORF">GJV85_04165</name>
</gene>
<keyword evidence="3" id="KW-1185">Reference proteome</keyword>
<name>A0A975GCB3_9BACT</name>
<keyword evidence="1 2" id="KW-0808">Transferase</keyword>
<dbReference type="GO" id="GO:0000030">
    <property type="term" value="F:mannosyltransferase activity"/>
    <property type="evidence" value="ECO:0007669"/>
    <property type="project" value="TreeGrafter"/>
</dbReference>
<dbReference type="GO" id="GO:0016020">
    <property type="term" value="C:membrane"/>
    <property type="evidence" value="ECO:0007669"/>
    <property type="project" value="GOC"/>
</dbReference>
<dbReference type="KEGG" id="saqt:GJV85_04165"/>